<dbReference type="Pfam" id="PF03091">
    <property type="entry name" value="CutA1"/>
    <property type="match status" value="1"/>
</dbReference>
<evidence type="ECO:0000256" key="1">
    <source>
        <dbReference type="ARBA" id="ARBA00010169"/>
    </source>
</evidence>
<organism evidence="2">
    <name type="scientific">marine metagenome</name>
    <dbReference type="NCBI Taxonomy" id="408172"/>
    <lineage>
        <taxon>unclassified sequences</taxon>
        <taxon>metagenomes</taxon>
        <taxon>ecological metagenomes</taxon>
    </lineage>
</organism>
<dbReference type="EMBL" id="UINC01003697">
    <property type="protein sequence ID" value="SVA08513.1"/>
    <property type="molecule type" value="Genomic_DNA"/>
</dbReference>
<dbReference type="GO" id="GO:0010038">
    <property type="term" value="P:response to metal ion"/>
    <property type="evidence" value="ECO:0007669"/>
    <property type="project" value="InterPro"/>
</dbReference>
<name>A0A381T481_9ZZZZ</name>
<gene>
    <name evidence="2" type="ORF">METZ01_LOCUS61367</name>
</gene>
<proteinExistence type="inferred from homology"/>
<protein>
    <submittedName>
        <fullName evidence="2">Uncharacterized protein</fullName>
    </submittedName>
</protein>
<comment type="similarity">
    <text evidence="1">Belongs to the CutA family.</text>
</comment>
<dbReference type="Gene3D" id="3.30.70.120">
    <property type="match status" value="1"/>
</dbReference>
<reference evidence="2" key="1">
    <citation type="submission" date="2018-05" db="EMBL/GenBank/DDBJ databases">
        <authorList>
            <person name="Lanie J.A."/>
            <person name="Ng W.-L."/>
            <person name="Kazmierczak K.M."/>
            <person name="Andrzejewski T.M."/>
            <person name="Davidsen T.M."/>
            <person name="Wayne K.J."/>
            <person name="Tettelin H."/>
            <person name="Glass J.I."/>
            <person name="Rusch D."/>
            <person name="Podicherti R."/>
            <person name="Tsui H.-C.T."/>
            <person name="Winkler M.E."/>
        </authorList>
    </citation>
    <scope>NUCLEOTIDE SEQUENCE</scope>
</reference>
<evidence type="ECO:0000313" key="2">
    <source>
        <dbReference type="EMBL" id="SVA08513.1"/>
    </source>
</evidence>
<dbReference type="SUPFAM" id="SSF54913">
    <property type="entry name" value="GlnB-like"/>
    <property type="match status" value="1"/>
</dbReference>
<accession>A0A381T481</accession>
<dbReference type="InterPro" id="IPR004323">
    <property type="entry name" value="Ion_tolerance_CutA"/>
</dbReference>
<sequence length="46" mass="5231">MVAKIRNALMLQLIKNITELHSYDSHSILQLPIQGGNPVYLQRIVT</sequence>
<dbReference type="InterPro" id="IPR011322">
    <property type="entry name" value="N-reg_PII-like_a/b"/>
</dbReference>
<dbReference type="AlphaFoldDB" id="A0A381T481"/>
<dbReference type="InterPro" id="IPR015867">
    <property type="entry name" value="N-reg_PII/ATP_PRibTrfase_C"/>
</dbReference>